<dbReference type="AlphaFoldDB" id="J4G0W3"/>
<organism evidence="3 4">
    <name type="scientific">Fibroporia radiculosa</name>
    <dbReference type="NCBI Taxonomy" id="599839"/>
    <lineage>
        <taxon>Eukaryota</taxon>
        <taxon>Fungi</taxon>
        <taxon>Dikarya</taxon>
        <taxon>Basidiomycota</taxon>
        <taxon>Agaricomycotina</taxon>
        <taxon>Agaricomycetes</taxon>
        <taxon>Polyporales</taxon>
        <taxon>Fibroporiaceae</taxon>
        <taxon>Fibroporia</taxon>
    </lineage>
</organism>
<dbReference type="Pfam" id="PF00651">
    <property type="entry name" value="BTB"/>
    <property type="match status" value="1"/>
</dbReference>
<proteinExistence type="predicted"/>
<dbReference type="Proteomes" id="UP000006352">
    <property type="component" value="Unassembled WGS sequence"/>
</dbReference>
<dbReference type="Gene3D" id="3.30.710.10">
    <property type="entry name" value="Potassium Channel Kv1.1, Chain A"/>
    <property type="match status" value="1"/>
</dbReference>
<evidence type="ECO:0000256" key="1">
    <source>
        <dbReference type="SAM" id="MobiDB-lite"/>
    </source>
</evidence>
<dbReference type="OrthoDB" id="3157337at2759"/>
<dbReference type="PROSITE" id="PS50097">
    <property type="entry name" value="BTB"/>
    <property type="match status" value="1"/>
</dbReference>
<dbReference type="STRING" id="599839.J4G0W3"/>
<reference evidence="3 4" key="1">
    <citation type="journal article" date="2012" name="Appl. Environ. Microbiol.">
        <title>Short-read sequencing for genomic analysis of the brown rot fungus Fibroporia radiculosa.</title>
        <authorList>
            <person name="Tang J.D."/>
            <person name="Perkins A.D."/>
            <person name="Sonstegard T.S."/>
            <person name="Schroeder S.G."/>
            <person name="Burgess S.C."/>
            <person name="Diehl S.V."/>
        </authorList>
    </citation>
    <scope>NUCLEOTIDE SEQUENCE [LARGE SCALE GENOMIC DNA]</scope>
    <source>
        <strain evidence="3 4">TFFH 294</strain>
    </source>
</reference>
<dbReference type="RefSeq" id="XP_012178536.1">
    <property type="nucleotide sequence ID" value="XM_012323146.1"/>
</dbReference>
<evidence type="ECO:0000313" key="4">
    <source>
        <dbReference type="Proteomes" id="UP000006352"/>
    </source>
</evidence>
<dbReference type="EMBL" id="HE796924">
    <property type="protein sequence ID" value="CCL99253.1"/>
    <property type="molecule type" value="Genomic_DNA"/>
</dbReference>
<gene>
    <name evidence="3" type="ORF">FIBRA_01268</name>
</gene>
<feature type="compositionally biased region" description="Low complexity" evidence="1">
    <location>
        <begin position="53"/>
        <end position="62"/>
    </location>
</feature>
<feature type="region of interest" description="Disordered" evidence="1">
    <location>
        <begin position="1"/>
        <end position="66"/>
    </location>
</feature>
<keyword evidence="4" id="KW-1185">Reference proteome</keyword>
<dbReference type="InParanoid" id="J4G0W3"/>
<protein>
    <recommendedName>
        <fullName evidence="2">BTB domain-containing protein</fullName>
    </recommendedName>
</protein>
<name>J4G0W3_9APHY</name>
<accession>J4G0W3</accession>
<feature type="domain" description="BTB" evidence="2">
    <location>
        <begin position="96"/>
        <end position="167"/>
    </location>
</feature>
<dbReference type="CDD" id="cd18186">
    <property type="entry name" value="BTB_POZ_ZBTB_KLHL-like"/>
    <property type="match status" value="1"/>
</dbReference>
<dbReference type="SUPFAM" id="SSF54695">
    <property type="entry name" value="POZ domain"/>
    <property type="match status" value="1"/>
</dbReference>
<evidence type="ECO:0000313" key="3">
    <source>
        <dbReference type="EMBL" id="CCL99253.1"/>
    </source>
</evidence>
<dbReference type="HOGENOM" id="CLU_1594567_0_0_1"/>
<evidence type="ECO:0000259" key="2">
    <source>
        <dbReference type="PROSITE" id="PS50097"/>
    </source>
</evidence>
<dbReference type="InterPro" id="IPR011333">
    <property type="entry name" value="SKP1/BTB/POZ_sf"/>
</dbReference>
<sequence>MLTDDPSPVVPPSAPHAPCTENPLSHSPNEPPRKRQRTQGPDPASGLSPPLYQDASTSTSSDSLDDLQDCEHAATDAMMIVSDPVVRDEAYYIDGADCVIRVENTLFRVHRFLLARDSSAFQDMFSLPLGEGSQSALQEGFSDSNPIRLFGDTAQEFRTLLSLLYAL</sequence>
<dbReference type="InterPro" id="IPR000210">
    <property type="entry name" value="BTB/POZ_dom"/>
</dbReference>
<dbReference type="GeneID" id="24094164"/>